<evidence type="ECO:0000313" key="2">
    <source>
        <dbReference type="Proteomes" id="UP001642360"/>
    </source>
</evidence>
<keyword evidence="2" id="KW-1185">Reference proteome</keyword>
<dbReference type="AlphaFoldDB" id="A0ABC8SJR8"/>
<evidence type="ECO:0000313" key="1">
    <source>
        <dbReference type="EMBL" id="CAK9155308.1"/>
    </source>
</evidence>
<dbReference type="EMBL" id="CAUOFW020002680">
    <property type="protein sequence ID" value="CAK9155308.1"/>
    <property type="molecule type" value="Genomic_DNA"/>
</dbReference>
<protein>
    <submittedName>
        <fullName evidence="1">Uncharacterized protein</fullName>
    </submittedName>
</protein>
<dbReference type="Proteomes" id="UP001642360">
    <property type="component" value="Unassembled WGS sequence"/>
</dbReference>
<feature type="non-terminal residue" evidence="1">
    <location>
        <position position="55"/>
    </location>
</feature>
<proteinExistence type="predicted"/>
<name>A0ABC8SJR8_9AQUA</name>
<accession>A0ABC8SJR8</accession>
<sequence length="55" mass="6430">MVGGFLKNCYYFKKKILEDAEVFIDSLNHSLFQRPLMVTRNAKKFLQALDLILHA</sequence>
<comment type="caution">
    <text evidence="1">The sequence shown here is derived from an EMBL/GenBank/DDBJ whole genome shotgun (WGS) entry which is preliminary data.</text>
</comment>
<gene>
    <name evidence="1" type="ORF">ILEXP_LOCUS23707</name>
</gene>
<organism evidence="1 2">
    <name type="scientific">Ilex paraguariensis</name>
    <name type="common">yerba mate</name>
    <dbReference type="NCBI Taxonomy" id="185542"/>
    <lineage>
        <taxon>Eukaryota</taxon>
        <taxon>Viridiplantae</taxon>
        <taxon>Streptophyta</taxon>
        <taxon>Embryophyta</taxon>
        <taxon>Tracheophyta</taxon>
        <taxon>Spermatophyta</taxon>
        <taxon>Magnoliopsida</taxon>
        <taxon>eudicotyledons</taxon>
        <taxon>Gunneridae</taxon>
        <taxon>Pentapetalae</taxon>
        <taxon>asterids</taxon>
        <taxon>campanulids</taxon>
        <taxon>Aquifoliales</taxon>
        <taxon>Aquifoliaceae</taxon>
        <taxon>Ilex</taxon>
    </lineage>
</organism>
<reference evidence="1 2" key="1">
    <citation type="submission" date="2024-02" db="EMBL/GenBank/DDBJ databases">
        <authorList>
            <person name="Vignale AGUSTIN F."/>
            <person name="Sosa J E."/>
            <person name="Modenutti C."/>
        </authorList>
    </citation>
    <scope>NUCLEOTIDE SEQUENCE [LARGE SCALE GENOMIC DNA]</scope>
</reference>